<sequence>MRNLTRLFKIAIVRITRNPYHTLAAFLVMFLTFFVAGAFVLLSIGSNTLIAYFESRPQVTAFLKDGTSPEKVKGIQEGLAKTGVVSKTTYISKEEALKIYQERNKNEPILSEFVTAEILPASIEVSTYKLEDLSKAADILKNEGAVEEVVFQKNIVDTLNTWSDTFRKVGGSVVVFLMLTTFLIMLIVIGLNISLHQDEIEIMKLVGATAGYIRTPFIFEGVFYGLLSSVVATGFLWAIFTWATPALEKIFSGVPILPGSPLIFLYLLVGEIVVGTSIGVIGSLVATRKYLSI</sequence>
<feature type="transmembrane region" description="Helical" evidence="11">
    <location>
        <begin position="173"/>
        <end position="195"/>
    </location>
</feature>
<feature type="transmembrane region" description="Helical" evidence="11">
    <location>
        <begin position="20"/>
        <end position="44"/>
    </location>
</feature>
<dbReference type="PIRSF" id="PIRSF003097">
    <property type="entry name" value="FtsX"/>
    <property type="match status" value="1"/>
</dbReference>
<dbReference type="AlphaFoldDB" id="A0A1G1WAX0"/>
<keyword evidence="4 10" id="KW-1003">Cell membrane</keyword>
<comment type="caution">
    <text evidence="14">The sequence shown here is derived from an EMBL/GenBank/DDBJ whole genome shotgun (WGS) entry which is preliminary data.</text>
</comment>
<evidence type="ECO:0000313" key="14">
    <source>
        <dbReference type="EMBL" id="OGY24815.1"/>
    </source>
</evidence>
<evidence type="ECO:0000256" key="6">
    <source>
        <dbReference type="ARBA" id="ARBA00022692"/>
    </source>
</evidence>
<comment type="similarity">
    <text evidence="2 10">Belongs to the ABC-4 integral membrane protein family. FtsX subfamily.</text>
</comment>
<reference evidence="14 15" key="1">
    <citation type="journal article" date="2016" name="Nat. Commun.">
        <title>Thousands of microbial genomes shed light on interconnected biogeochemical processes in an aquifer system.</title>
        <authorList>
            <person name="Anantharaman K."/>
            <person name="Brown C.T."/>
            <person name="Hug L.A."/>
            <person name="Sharon I."/>
            <person name="Castelle C.J."/>
            <person name="Probst A.J."/>
            <person name="Thomas B.C."/>
            <person name="Singh A."/>
            <person name="Wilkins M.J."/>
            <person name="Karaoz U."/>
            <person name="Brodie E.L."/>
            <person name="Williams K.H."/>
            <person name="Hubbard S.S."/>
            <person name="Banfield J.F."/>
        </authorList>
    </citation>
    <scope>NUCLEOTIDE SEQUENCE [LARGE SCALE GENOMIC DNA]</scope>
</reference>
<keyword evidence="6 11" id="KW-0812">Transmembrane</keyword>
<evidence type="ECO:0000256" key="4">
    <source>
        <dbReference type="ARBA" id="ARBA00022475"/>
    </source>
</evidence>
<dbReference type="Pfam" id="PF18075">
    <property type="entry name" value="FtsX_ECD"/>
    <property type="match status" value="1"/>
</dbReference>
<protein>
    <recommendedName>
        <fullName evidence="3 10">Cell division protein FtsX</fullName>
    </recommendedName>
</protein>
<evidence type="ECO:0000259" key="12">
    <source>
        <dbReference type="Pfam" id="PF02687"/>
    </source>
</evidence>
<dbReference type="Pfam" id="PF02687">
    <property type="entry name" value="FtsX"/>
    <property type="match status" value="1"/>
</dbReference>
<feature type="domain" description="FtsX extracellular" evidence="13">
    <location>
        <begin position="58"/>
        <end position="149"/>
    </location>
</feature>
<keyword evidence="5 10" id="KW-0132">Cell division</keyword>
<evidence type="ECO:0000256" key="11">
    <source>
        <dbReference type="SAM" id="Phobius"/>
    </source>
</evidence>
<dbReference type="GO" id="GO:0051301">
    <property type="term" value="P:cell division"/>
    <property type="evidence" value="ECO:0007669"/>
    <property type="project" value="UniProtKB-KW"/>
</dbReference>
<dbReference type="PANTHER" id="PTHR47755:SF1">
    <property type="entry name" value="CELL DIVISION PROTEIN FTSX"/>
    <property type="match status" value="1"/>
</dbReference>
<dbReference type="EMBL" id="MHCO01000002">
    <property type="protein sequence ID" value="OGY24815.1"/>
    <property type="molecule type" value="Genomic_DNA"/>
</dbReference>
<feature type="transmembrane region" description="Helical" evidence="11">
    <location>
        <begin position="263"/>
        <end position="286"/>
    </location>
</feature>
<name>A0A1G1WAX0_9BACT</name>
<gene>
    <name evidence="14" type="ORF">A2126_00760</name>
</gene>
<evidence type="ECO:0000256" key="8">
    <source>
        <dbReference type="ARBA" id="ARBA00023136"/>
    </source>
</evidence>
<dbReference type="InterPro" id="IPR003838">
    <property type="entry name" value="ABC3_permease_C"/>
</dbReference>
<dbReference type="Proteomes" id="UP000178493">
    <property type="component" value="Unassembled WGS sequence"/>
</dbReference>
<evidence type="ECO:0000256" key="3">
    <source>
        <dbReference type="ARBA" id="ARBA00021907"/>
    </source>
</evidence>
<dbReference type="GO" id="GO:0005886">
    <property type="term" value="C:plasma membrane"/>
    <property type="evidence" value="ECO:0007669"/>
    <property type="project" value="UniProtKB-SubCell"/>
</dbReference>
<feature type="transmembrane region" description="Helical" evidence="11">
    <location>
        <begin position="222"/>
        <end position="243"/>
    </location>
</feature>
<dbReference type="PANTHER" id="PTHR47755">
    <property type="entry name" value="CELL DIVISION PROTEIN FTSX"/>
    <property type="match status" value="1"/>
</dbReference>
<evidence type="ECO:0000256" key="7">
    <source>
        <dbReference type="ARBA" id="ARBA00022989"/>
    </source>
</evidence>
<evidence type="ECO:0000256" key="1">
    <source>
        <dbReference type="ARBA" id="ARBA00004651"/>
    </source>
</evidence>
<keyword evidence="9 10" id="KW-0131">Cell cycle</keyword>
<evidence type="ECO:0000313" key="15">
    <source>
        <dbReference type="Proteomes" id="UP000178493"/>
    </source>
</evidence>
<evidence type="ECO:0000256" key="5">
    <source>
        <dbReference type="ARBA" id="ARBA00022618"/>
    </source>
</evidence>
<feature type="domain" description="ABC3 transporter permease C-terminal" evidence="12">
    <location>
        <begin position="172"/>
        <end position="289"/>
    </location>
</feature>
<organism evidence="14 15">
    <name type="scientific">Candidatus Woykebacteria bacterium GWB1_45_5</name>
    <dbReference type="NCBI Taxonomy" id="1802592"/>
    <lineage>
        <taxon>Bacteria</taxon>
        <taxon>Candidatus Woykeibacteriota</taxon>
    </lineage>
</organism>
<comment type="subcellular location">
    <subcellularLocation>
        <location evidence="1">Cell membrane</location>
        <topology evidence="1">Multi-pass membrane protein</topology>
    </subcellularLocation>
</comment>
<proteinExistence type="inferred from homology"/>
<dbReference type="InterPro" id="IPR040690">
    <property type="entry name" value="FtsX_ECD"/>
</dbReference>
<keyword evidence="7 11" id="KW-1133">Transmembrane helix</keyword>
<evidence type="ECO:0000256" key="9">
    <source>
        <dbReference type="ARBA" id="ARBA00023306"/>
    </source>
</evidence>
<evidence type="ECO:0000256" key="2">
    <source>
        <dbReference type="ARBA" id="ARBA00007379"/>
    </source>
</evidence>
<accession>A0A1G1WAX0</accession>
<keyword evidence="8 10" id="KW-0472">Membrane</keyword>
<dbReference type="InterPro" id="IPR004513">
    <property type="entry name" value="FtsX"/>
</dbReference>
<evidence type="ECO:0000259" key="13">
    <source>
        <dbReference type="Pfam" id="PF18075"/>
    </source>
</evidence>
<evidence type="ECO:0000256" key="10">
    <source>
        <dbReference type="PIRNR" id="PIRNR003097"/>
    </source>
</evidence>
<dbReference type="Gene3D" id="3.30.70.3040">
    <property type="match status" value="1"/>
</dbReference>